<dbReference type="EMBL" id="BLLF01001144">
    <property type="protein sequence ID" value="GFH17416.1"/>
    <property type="molecule type" value="Genomic_DNA"/>
</dbReference>
<proteinExistence type="predicted"/>
<dbReference type="AlphaFoldDB" id="A0A699ZE11"/>
<feature type="region of interest" description="Disordered" evidence="1">
    <location>
        <begin position="99"/>
        <end position="120"/>
    </location>
</feature>
<sequence>MQGAAKLTGRSSPLAGLAAMADMQGATASLSFERFINTINKEQARDLVKNINLFMKNFRAKEIDSDSDSRAVQNFLADMEEAFAQHPLWAGASRADLDAAWPGEVPDDQAVRPHLPSLPQ</sequence>
<evidence type="ECO:0000259" key="2">
    <source>
        <dbReference type="Pfam" id="PF18151"/>
    </source>
</evidence>
<reference evidence="3 4" key="1">
    <citation type="submission" date="2020-02" db="EMBL/GenBank/DDBJ databases">
        <title>Draft genome sequence of Haematococcus lacustris strain NIES-144.</title>
        <authorList>
            <person name="Morimoto D."/>
            <person name="Nakagawa S."/>
            <person name="Yoshida T."/>
            <person name="Sawayama S."/>
        </authorList>
    </citation>
    <scope>NUCLEOTIDE SEQUENCE [LARGE SCALE GENOMIC DNA]</scope>
    <source>
        <strain evidence="3 4">NIES-144</strain>
    </source>
</reference>
<feature type="domain" description="RABX5 catalytic core helical" evidence="2">
    <location>
        <begin position="49"/>
        <end position="100"/>
    </location>
</feature>
<dbReference type="Proteomes" id="UP000485058">
    <property type="component" value="Unassembled WGS sequence"/>
</dbReference>
<organism evidence="3 4">
    <name type="scientific">Haematococcus lacustris</name>
    <name type="common">Green alga</name>
    <name type="synonym">Haematococcus pluvialis</name>
    <dbReference type="NCBI Taxonomy" id="44745"/>
    <lineage>
        <taxon>Eukaryota</taxon>
        <taxon>Viridiplantae</taxon>
        <taxon>Chlorophyta</taxon>
        <taxon>core chlorophytes</taxon>
        <taxon>Chlorophyceae</taxon>
        <taxon>CS clade</taxon>
        <taxon>Chlamydomonadales</taxon>
        <taxon>Haematococcaceae</taxon>
        <taxon>Haematococcus</taxon>
    </lineage>
</organism>
<feature type="non-terminal residue" evidence="3">
    <location>
        <position position="1"/>
    </location>
</feature>
<dbReference type="InterPro" id="IPR041545">
    <property type="entry name" value="DUF5601"/>
</dbReference>
<gene>
    <name evidence="3" type="ORF">HaLaN_14049</name>
</gene>
<dbReference type="Pfam" id="PF18151">
    <property type="entry name" value="DUF5601"/>
    <property type="match status" value="1"/>
</dbReference>
<dbReference type="Gene3D" id="1.10.246.120">
    <property type="match status" value="1"/>
</dbReference>
<keyword evidence="4" id="KW-1185">Reference proteome</keyword>
<protein>
    <submittedName>
        <fullName evidence="3">VPS9 domain-containing protein</fullName>
    </submittedName>
</protein>
<evidence type="ECO:0000256" key="1">
    <source>
        <dbReference type="SAM" id="MobiDB-lite"/>
    </source>
</evidence>
<comment type="caution">
    <text evidence="3">The sequence shown here is derived from an EMBL/GenBank/DDBJ whole genome shotgun (WGS) entry which is preliminary data.</text>
</comment>
<accession>A0A699ZE11</accession>
<evidence type="ECO:0000313" key="4">
    <source>
        <dbReference type="Proteomes" id="UP000485058"/>
    </source>
</evidence>
<name>A0A699ZE11_HAELA</name>
<evidence type="ECO:0000313" key="3">
    <source>
        <dbReference type="EMBL" id="GFH17416.1"/>
    </source>
</evidence>